<dbReference type="eggNOG" id="KOG0082">
    <property type="taxonomic scope" value="Eukaryota"/>
</dbReference>
<evidence type="ECO:0000256" key="6">
    <source>
        <dbReference type="PIRSR" id="PIRSR601019-2"/>
    </source>
</evidence>
<protein>
    <submittedName>
        <fullName evidence="8">Predicted protein</fullName>
    </submittedName>
</protein>
<dbReference type="KEGG" id="ngr:NAEGRDRAFT_73790"/>
<dbReference type="GO" id="GO:0001664">
    <property type="term" value="F:G protein-coupled receptor binding"/>
    <property type="evidence" value="ECO:0007669"/>
    <property type="project" value="TreeGrafter"/>
</dbReference>
<dbReference type="OrthoDB" id="5817230at2759"/>
<evidence type="ECO:0000256" key="2">
    <source>
        <dbReference type="ARBA" id="ARBA00022741"/>
    </source>
</evidence>
<dbReference type="InterPro" id="IPR027417">
    <property type="entry name" value="P-loop_NTPase"/>
</dbReference>
<keyword evidence="9" id="KW-1185">Reference proteome</keyword>
<feature type="region of interest" description="Disordered" evidence="7">
    <location>
        <begin position="1"/>
        <end position="25"/>
    </location>
</feature>
<dbReference type="InterPro" id="IPR001019">
    <property type="entry name" value="Gprotein_alpha_su"/>
</dbReference>
<dbReference type="PRINTS" id="PR00318">
    <property type="entry name" value="GPROTEINA"/>
</dbReference>
<dbReference type="Gene3D" id="1.10.400.10">
    <property type="entry name" value="GI Alpha 1, domain 2-like"/>
    <property type="match status" value="1"/>
</dbReference>
<dbReference type="SUPFAM" id="SSF52540">
    <property type="entry name" value="P-loop containing nucleoside triphosphate hydrolases"/>
    <property type="match status" value="1"/>
</dbReference>
<dbReference type="InParanoid" id="D2VXL4"/>
<dbReference type="GO" id="GO:0007188">
    <property type="term" value="P:adenylate cyclase-modulating G protein-coupled receptor signaling pathway"/>
    <property type="evidence" value="ECO:0007669"/>
    <property type="project" value="TreeGrafter"/>
</dbReference>
<evidence type="ECO:0000313" key="9">
    <source>
        <dbReference type="Proteomes" id="UP000006671"/>
    </source>
</evidence>
<dbReference type="GO" id="GO:0005834">
    <property type="term" value="C:heterotrimeric G-protein complex"/>
    <property type="evidence" value="ECO:0007669"/>
    <property type="project" value="TreeGrafter"/>
</dbReference>
<dbReference type="GO" id="GO:0031683">
    <property type="term" value="F:G-protein beta/gamma-subunit complex binding"/>
    <property type="evidence" value="ECO:0007669"/>
    <property type="project" value="InterPro"/>
</dbReference>
<keyword evidence="4" id="KW-0807">Transducer</keyword>
<dbReference type="GeneID" id="8858307"/>
<feature type="binding site" evidence="6">
    <location>
        <position position="182"/>
    </location>
    <ligand>
        <name>Mg(2+)</name>
        <dbReference type="ChEBI" id="CHEBI:18420"/>
    </ligand>
</feature>
<feature type="binding site" evidence="6">
    <location>
        <position position="43"/>
    </location>
    <ligand>
        <name>Mg(2+)</name>
        <dbReference type="ChEBI" id="CHEBI:18420"/>
    </ligand>
</feature>
<dbReference type="AlphaFoldDB" id="D2VXL4"/>
<dbReference type="PANTHER" id="PTHR10218:SF302">
    <property type="entry name" value="GUANINE NUCLEOTIDE-BINDING PROTEIN ALPHA-5 SUBUNIT"/>
    <property type="match status" value="1"/>
</dbReference>
<dbReference type="GO" id="GO:0005737">
    <property type="term" value="C:cytoplasm"/>
    <property type="evidence" value="ECO:0007669"/>
    <property type="project" value="TreeGrafter"/>
</dbReference>
<accession>D2VXL4</accession>
<keyword evidence="6" id="KW-0460">Magnesium</keyword>
<dbReference type="VEuPathDB" id="AmoebaDB:NAEGRDRAFT_73790"/>
<dbReference type="SMART" id="SM00275">
    <property type="entry name" value="G_alpha"/>
    <property type="match status" value="1"/>
</dbReference>
<dbReference type="OMA" id="VCMQAMI"/>
<evidence type="ECO:0000256" key="7">
    <source>
        <dbReference type="SAM" id="MobiDB-lite"/>
    </source>
</evidence>
<proteinExistence type="predicted"/>
<keyword evidence="3 5" id="KW-0342">GTP-binding</keyword>
<gene>
    <name evidence="8" type="ORF">NAEGRDRAFT_73790</name>
</gene>
<organism evidence="9">
    <name type="scientific">Naegleria gruberi</name>
    <name type="common">Amoeba</name>
    <dbReference type="NCBI Taxonomy" id="5762"/>
    <lineage>
        <taxon>Eukaryota</taxon>
        <taxon>Discoba</taxon>
        <taxon>Heterolobosea</taxon>
        <taxon>Tetramitia</taxon>
        <taxon>Eutetramitia</taxon>
        <taxon>Vahlkampfiidae</taxon>
        <taxon>Naegleria</taxon>
    </lineage>
</organism>
<evidence type="ECO:0000313" key="8">
    <source>
        <dbReference type="EMBL" id="EFC38463.1"/>
    </source>
</evidence>
<keyword evidence="2 5" id="KW-0547">Nucleotide-binding</keyword>
<dbReference type="PANTHER" id="PTHR10218">
    <property type="entry name" value="GTP-BINDING PROTEIN ALPHA SUBUNIT"/>
    <property type="match status" value="1"/>
</dbReference>
<dbReference type="GO" id="GO:0005525">
    <property type="term" value="F:GTP binding"/>
    <property type="evidence" value="ECO:0007669"/>
    <property type="project" value="UniProtKB-KW"/>
</dbReference>
<dbReference type="STRING" id="5762.D2VXL4"/>
<dbReference type="InterPro" id="IPR011025">
    <property type="entry name" value="GproteinA_insert"/>
</dbReference>
<dbReference type="Gene3D" id="3.40.50.300">
    <property type="entry name" value="P-loop containing nucleotide triphosphate hydrolases"/>
    <property type="match status" value="1"/>
</dbReference>
<dbReference type="EMBL" id="GG738907">
    <property type="protein sequence ID" value="EFC38463.1"/>
    <property type="molecule type" value="Genomic_DNA"/>
</dbReference>
<dbReference type="Pfam" id="PF00503">
    <property type="entry name" value="G-alpha"/>
    <property type="match status" value="1"/>
</dbReference>
<evidence type="ECO:0000256" key="3">
    <source>
        <dbReference type="ARBA" id="ARBA00023134"/>
    </source>
</evidence>
<evidence type="ECO:0000256" key="5">
    <source>
        <dbReference type="PIRSR" id="PIRSR601019-1"/>
    </source>
</evidence>
<dbReference type="Proteomes" id="UP000006671">
    <property type="component" value="Unassembled WGS sequence"/>
</dbReference>
<sequence length="231" mass="26311">MGNCFGGDQPDKGKQTPVGDPNTVKKSNGKRLLLVGAGDSGKSTIFKQLKRLFSQGFAPDELQNLRPYILDNVSRNMINLCYATQQLNIPIDQENIERRDLFAGMYADTRASMANAKKWNANTANDFKLLWKDNGIKTAFRQYRGTYQIEDGAPYYFDKIEELANPEWVPLEEDILRTRIKTVGLVEQQFVVKEMNVKSGCVTLRMSTQLYMSVVYQSLINRVMKMVSQTE</sequence>
<reference evidence="8 9" key="1">
    <citation type="journal article" date="2010" name="Cell">
        <title>The genome of Naegleria gruberi illuminates early eukaryotic versatility.</title>
        <authorList>
            <person name="Fritz-Laylin L.K."/>
            <person name="Prochnik S.E."/>
            <person name="Ginger M.L."/>
            <person name="Dacks J.B."/>
            <person name="Carpenter M.L."/>
            <person name="Field M.C."/>
            <person name="Kuo A."/>
            <person name="Paredez A."/>
            <person name="Chapman J."/>
            <person name="Pham J."/>
            <person name="Shu S."/>
            <person name="Neupane R."/>
            <person name="Cipriano M."/>
            <person name="Mancuso J."/>
            <person name="Tu H."/>
            <person name="Salamov A."/>
            <person name="Lindquist E."/>
            <person name="Shapiro H."/>
            <person name="Lucas S."/>
            <person name="Grigoriev I.V."/>
            <person name="Cande W.Z."/>
            <person name="Fulton C."/>
            <person name="Rokhsar D.S."/>
            <person name="Dawson S.C."/>
        </authorList>
    </citation>
    <scope>NUCLEOTIDE SEQUENCE [LARGE SCALE GENOMIC DNA]</scope>
    <source>
        <strain evidence="8 9">NEG-M</strain>
    </source>
</reference>
<dbReference type="SUPFAM" id="SSF47895">
    <property type="entry name" value="Transducin (alpha subunit), insertion domain"/>
    <property type="match status" value="1"/>
</dbReference>
<name>D2VXL4_NAEGR</name>
<dbReference type="RefSeq" id="XP_002671207.1">
    <property type="nucleotide sequence ID" value="XM_002671161.1"/>
</dbReference>
<dbReference type="GO" id="GO:0046872">
    <property type="term" value="F:metal ion binding"/>
    <property type="evidence" value="ECO:0007669"/>
    <property type="project" value="UniProtKB-KW"/>
</dbReference>
<dbReference type="GO" id="GO:0003924">
    <property type="term" value="F:GTPase activity"/>
    <property type="evidence" value="ECO:0007669"/>
    <property type="project" value="InterPro"/>
</dbReference>
<dbReference type="PROSITE" id="PS51882">
    <property type="entry name" value="G_ALPHA"/>
    <property type="match status" value="1"/>
</dbReference>
<feature type="binding site" evidence="5">
    <location>
        <begin position="176"/>
        <end position="182"/>
    </location>
    <ligand>
        <name>GTP</name>
        <dbReference type="ChEBI" id="CHEBI:37565"/>
    </ligand>
</feature>
<evidence type="ECO:0000256" key="1">
    <source>
        <dbReference type="ARBA" id="ARBA00022723"/>
    </source>
</evidence>
<keyword evidence="1 6" id="KW-0479">Metal-binding</keyword>
<evidence type="ECO:0000256" key="4">
    <source>
        <dbReference type="ARBA" id="ARBA00023224"/>
    </source>
</evidence>